<reference evidence="9 10" key="1">
    <citation type="submission" date="2016-08" db="EMBL/GenBank/DDBJ databases">
        <title>Complete Genome Sequence Of The Indigo Reducing Clostridium isatidis DSM15098.</title>
        <authorList>
            <person name="Little G.T."/>
            <person name="Minton N.P."/>
        </authorList>
    </citation>
    <scope>NUCLEOTIDE SEQUENCE [LARGE SCALE GENOMIC DNA]</scope>
    <source>
        <strain evidence="9 10">DSM 15098</strain>
    </source>
</reference>
<keyword evidence="3 9" id="KW-0762">Sugar transport</keyword>
<evidence type="ECO:0000313" key="9">
    <source>
        <dbReference type="EMBL" id="ASW44348.1"/>
    </source>
</evidence>
<evidence type="ECO:0000256" key="7">
    <source>
        <dbReference type="PROSITE-ProRule" id="PRU00423"/>
    </source>
</evidence>
<dbReference type="NCBIfam" id="TIGR00853">
    <property type="entry name" value="pts-lac"/>
    <property type="match status" value="1"/>
</dbReference>
<dbReference type="InterPro" id="IPR003501">
    <property type="entry name" value="PTS_EIIB_2/3"/>
</dbReference>
<keyword evidence="10" id="KW-1185">Reference proteome</keyword>
<dbReference type="RefSeq" id="WP_119866472.1">
    <property type="nucleotide sequence ID" value="NZ_CP016786.1"/>
</dbReference>
<keyword evidence="2" id="KW-0597">Phosphoprotein</keyword>
<sequence>MQKILLVCSAGMSTSLLVTKMEKEAQKRGLDTKIWAVSTDAALRNMEEADVVLLGPQIRFMVNDMKKKAEKFGLNVEVIPSVDYGMCNGAKVLDLALKLINK</sequence>
<gene>
    <name evidence="9" type="ORF">BEN51_13180</name>
</gene>
<evidence type="ECO:0000256" key="3">
    <source>
        <dbReference type="ARBA" id="ARBA00022597"/>
    </source>
</evidence>
<dbReference type="InterPro" id="IPR013012">
    <property type="entry name" value="PTS_EIIB_3"/>
</dbReference>
<dbReference type="SUPFAM" id="SSF52794">
    <property type="entry name" value="PTS system IIB component-like"/>
    <property type="match status" value="1"/>
</dbReference>
<proteinExistence type="predicted"/>
<evidence type="ECO:0000256" key="2">
    <source>
        <dbReference type="ARBA" id="ARBA00022553"/>
    </source>
</evidence>
<dbReference type="Proteomes" id="UP000264883">
    <property type="component" value="Chromosome"/>
</dbReference>
<dbReference type="GO" id="GO:0009401">
    <property type="term" value="P:phosphoenolpyruvate-dependent sugar phosphotransferase system"/>
    <property type="evidence" value="ECO:0007669"/>
    <property type="project" value="UniProtKB-KW"/>
</dbReference>
<organism evidence="9 10">
    <name type="scientific">Clostridium isatidis</name>
    <dbReference type="NCBI Taxonomy" id="182773"/>
    <lineage>
        <taxon>Bacteria</taxon>
        <taxon>Bacillati</taxon>
        <taxon>Bacillota</taxon>
        <taxon>Clostridia</taxon>
        <taxon>Eubacteriales</taxon>
        <taxon>Clostridiaceae</taxon>
        <taxon>Clostridium</taxon>
    </lineage>
</organism>
<evidence type="ECO:0000256" key="4">
    <source>
        <dbReference type="ARBA" id="ARBA00022679"/>
    </source>
</evidence>
<keyword evidence="5" id="KW-0598">Phosphotransferase system</keyword>
<keyword evidence="6" id="KW-0418">Kinase</keyword>
<dbReference type="KEGG" id="cia:BEN51_13180"/>
<keyword evidence="1" id="KW-0813">Transport</keyword>
<dbReference type="CDD" id="cd05564">
    <property type="entry name" value="PTS_IIB_chitobiose_lichenan"/>
    <property type="match status" value="1"/>
</dbReference>
<dbReference type="GO" id="GO:0016301">
    <property type="term" value="F:kinase activity"/>
    <property type="evidence" value="ECO:0007669"/>
    <property type="project" value="UniProtKB-KW"/>
</dbReference>
<dbReference type="GO" id="GO:0008982">
    <property type="term" value="F:protein-N(PI)-phosphohistidine-sugar phosphotransferase activity"/>
    <property type="evidence" value="ECO:0007669"/>
    <property type="project" value="InterPro"/>
</dbReference>
<dbReference type="PANTHER" id="PTHR34581:SF2">
    <property type="entry name" value="PTS SYSTEM N,N'-DIACETYLCHITOBIOSE-SPECIFIC EIIB COMPONENT"/>
    <property type="match status" value="1"/>
</dbReference>
<keyword evidence="4" id="KW-0808">Transferase</keyword>
<feature type="domain" description="PTS EIIB type-3" evidence="8">
    <location>
        <begin position="1"/>
        <end position="102"/>
    </location>
</feature>
<dbReference type="Gene3D" id="3.40.50.2300">
    <property type="match status" value="1"/>
</dbReference>
<evidence type="ECO:0000259" key="8">
    <source>
        <dbReference type="PROSITE" id="PS51100"/>
    </source>
</evidence>
<evidence type="ECO:0000313" key="10">
    <source>
        <dbReference type="Proteomes" id="UP000264883"/>
    </source>
</evidence>
<dbReference type="PANTHER" id="PTHR34581">
    <property type="entry name" value="PTS SYSTEM N,N'-DIACETYLCHITOBIOSE-SPECIFIC EIIB COMPONENT"/>
    <property type="match status" value="1"/>
</dbReference>
<evidence type="ECO:0000256" key="5">
    <source>
        <dbReference type="ARBA" id="ARBA00022683"/>
    </source>
</evidence>
<accession>A0A343JFP0</accession>
<evidence type="ECO:0000256" key="1">
    <source>
        <dbReference type="ARBA" id="ARBA00022448"/>
    </source>
</evidence>
<feature type="modified residue" description="Phosphocysteine; by EIIA" evidence="7">
    <location>
        <position position="8"/>
    </location>
</feature>
<dbReference type="InterPro" id="IPR051819">
    <property type="entry name" value="PTS_sugar-specific_EIIB"/>
</dbReference>
<protein>
    <submittedName>
        <fullName evidence="9">PTS sugar transporter subunit IIB</fullName>
    </submittedName>
</protein>
<dbReference type="AlphaFoldDB" id="A0A343JFP0"/>
<evidence type="ECO:0000256" key="6">
    <source>
        <dbReference type="ARBA" id="ARBA00022777"/>
    </source>
</evidence>
<dbReference type="EMBL" id="CP016786">
    <property type="protein sequence ID" value="ASW44348.1"/>
    <property type="molecule type" value="Genomic_DNA"/>
</dbReference>
<name>A0A343JFP0_9CLOT</name>
<dbReference type="OrthoDB" id="9808134at2"/>
<dbReference type="PROSITE" id="PS51100">
    <property type="entry name" value="PTS_EIIB_TYPE_3"/>
    <property type="match status" value="1"/>
</dbReference>
<dbReference type="Pfam" id="PF02302">
    <property type="entry name" value="PTS_IIB"/>
    <property type="match status" value="1"/>
</dbReference>
<dbReference type="InterPro" id="IPR036095">
    <property type="entry name" value="PTS_EIIB-like_sf"/>
</dbReference>